<dbReference type="Proteomes" id="UP000642070">
    <property type="component" value="Unassembled WGS sequence"/>
</dbReference>
<accession>A0A917T6S5</accession>
<evidence type="ECO:0000256" key="1">
    <source>
        <dbReference type="SAM" id="MobiDB-lite"/>
    </source>
</evidence>
<comment type="caution">
    <text evidence="2">The sequence shown here is derived from an EMBL/GenBank/DDBJ whole genome shotgun (WGS) entry which is preliminary data.</text>
</comment>
<feature type="compositionally biased region" description="Pro residues" evidence="1">
    <location>
        <begin position="81"/>
        <end position="96"/>
    </location>
</feature>
<feature type="region of interest" description="Disordered" evidence="1">
    <location>
        <begin position="77"/>
        <end position="102"/>
    </location>
</feature>
<organism evidence="2 3">
    <name type="scientific">Dactylosporangium sucinum</name>
    <dbReference type="NCBI Taxonomy" id="1424081"/>
    <lineage>
        <taxon>Bacteria</taxon>
        <taxon>Bacillati</taxon>
        <taxon>Actinomycetota</taxon>
        <taxon>Actinomycetes</taxon>
        <taxon>Micromonosporales</taxon>
        <taxon>Micromonosporaceae</taxon>
        <taxon>Dactylosporangium</taxon>
    </lineage>
</organism>
<evidence type="ECO:0000313" key="2">
    <source>
        <dbReference type="EMBL" id="GGM11090.1"/>
    </source>
</evidence>
<proteinExistence type="predicted"/>
<feature type="compositionally biased region" description="Low complexity" evidence="1">
    <location>
        <begin position="163"/>
        <end position="188"/>
    </location>
</feature>
<sequence length="227" mass="22887">MVRGMGDFMLSAGEVHRRLTIDDREYHLVVFDAGDDFVGLRVVGWEGGGRLADIGGELPLADVPEVTGLLAAVLAGCRAQPPDPPPSGPPSAPPSAPSAGTSEHDWWAVHRAAAPNAGRPWAPQDLDLLVARFNAGASVKAMTEELGRTEGGVRSRLQLLGLSRSEPSAGSESPGGSEPPGGSEEAPGGPEGRPGGLGEPPGGAGPPGGDPAVPATPEVEGPMPMAG</sequence>
<feature type="region of interest" description="Disordered" evidence="1">
    <location>
        <begin position="163"/>
        <end position="227"/>
    </location>
</feature>
<reference evidence="2" key="1">
    <citation type="journal article" date="2014" name="Int. J. Syst. Evol. Microbiol.">
        <title>Complete genome sequence of Corynebacterium casei LMG S-19264T (=DSM 44701T), isolated from a smear-ripened cheese.</title>
        <authorList>
            <consortium name="US DOE Joint Genome Institute (JGI-PGF)"/>
            <person name="Walter F."/>
            <person name="Albersmeier A."/>
            <person name="Kalinowski J."/>
            <person name="Ruckert C."/>
        </authorList>
    </citation>
    <scope>NUCLEOTIDE SEQUENCE</scope>
    <source>
        <strain evidence="2">JCM 19831</strain>
    </source>
</reference>
<reference evidence="2" key="2">
    <citation type="submission" date="2020-09" db="EMBL/GenBank/DDBJ databases">
        <authorList>
            <person name="Sun Q."/>
            <person name="Ohkuma M."/>
        </authorList>
    </citation>
    <scope>NUCLEOTIDE SEQUENCE</scope>
    <source>
        <strain evidence="2">JCM 19831</strain>
    </source>
</reference>
<evidence type="ECO:0000313" key="3">
    <source>
        <dbReference type="Proteomes" id="UP000642070"/>
    </source>
</evidence>
<dbReference type="EMBL" id="BMPI01000004">
    <property type="protein sequence ID" value="GGM11090.1"/>
    <property type="molecule type" value="Genomic_DNA"/>
</dbReference>
<dbReference type="AlphaFoldDB" id="A0A917T6S5"/>
<feature type="compositionally biased region" description="Gly residues" evidence="1">
    <location>
        <begin position="189"/>
        <end position="207"/>
    </location>
</feature>
<keyword evidence="3" id="KW-1185">Reference proteome</keyword>
<protein>
    <submittedName>
        <fullName evidence="2">Uncharacterized protein</fullName>
    </submittedName>
</protein>
<gene>
    <name evidence="2" type="ORF">GCM10007977_010290</name>
</gene>
<name>A0A917T6S5_9ACTN</name>